<protein>
    <submittedName>
        <fullName evidence="1">AIM24 family protein</fullName>
    </submittedName>
</protein>
<evidence type="ECO:0000313" key="1">
    <source>
        <dbReference type="EMBL" id="MFD0726108.1"/>
    </source>
</evidence>
<name>A0ABW2YD54_9GAMM</name>
<dbReference type="SUPFAM" id="SSF51219">
    <property type="entry name" value="TRAP-like"/>
    <property type="match status" value="1"/>
</dbReference>
<dbReference type="EMBL" id="JBHTIF010000001">
    <property type="protein sequence ID" value="MFD0726108.1"/>
    <property type="molecule type" value="Genomic_DNA"/>
</dbReference>
<evidence type="ECO:0000313" key="2">
    <source>
        <dbReference type="Proteomes" id="UP001597110"/>
    </source>
</evidence>
<gene>
    <name evidence="1" type="ORF">ACFQ0E_10945</name>
</gene>
<dbReference type="InterPro" id="IPR002838">
    <property type="entry name" value="AIM24"/>
</dbReference>
<dbReference type="RefSeq" id="WP_386823669.1">
    <property type="nucleotide sequence ID" value="NZ_JBHTIF010000001.1"/>
</dbReference>
<proteinExistence type="predicted"/>
<reference evidence="2" key="1">
    <citation type="journal article" date="2019" name="Int. J. Syst. Evol. Microbiol.">
        <title>The Global Catalogue of Microorganisms (GCM) 10K type strain sequencing project: providing services to taxonomists for standard genome sequencing and annotation.</title>
        <authorList>
            <consortium name="The Broad Institute Genomics Platform"/>
            <consortium name="The Broad Institute Genome Sequencing Center for Infectious Disease"/>
            <person name="Wu L."/>
            <person name="Ma J."/>
        </authorList>
    </citation>
    <scope>NUCLEOTIDE SEQUENCE [LARGE SCALE GENOMIC DNA]</scope>
    <source>
        <strain evidence="2">CCUG 55585</strain>
    </source>
</reference>
<dbReference type="PANTHER" id="PTHR38074">
    <property type="entry name" value="ALTERED INHERITANCE OF MITOCHONDRIA PROTEIN 24, MITOCHONDRIAL"/>
    <property type="match status" value="1"/>
</dbReference>
<dbReference type="Pfam" id="PF01987">
    <property type="entry name" value="AIM24"/>
    <property type="match status" value="1"/>
</dbReference>
<dbReference type="Proteomes" id="UP001597110">
    <property type="component" value="Unassembled WGS sequence"/>
</dbReference>
<dbReference type="InterPro" id="IPR016031">
    <property type="entry name" value="Trp_RNA-bd_attenuator-like_dom"/>
</dbReference>
<dbReference type="Gene3D" id="3.60.160.10">
    <property type="entry name" value="Mitochondrial biogenesis AIM24"/>
    <property type="match status" value="1"/>
</dbReference>
<accession>A0ABW2YD54</accession>
<sequence length="244" mass="25850">MAAKTLQEFLSTSKEKDLTGDAFELESPHMLEARIDGLIWAKAGAMIARKGNVKFTRQGMLEQGLGNLLKKAVSGEGMTLMKVEGQGRVYLADVGKKITVLRLQGESIFVNGNDVLATESTITNEIKMMRKAAGMMTGGLFNVKLSGSGLVAITSHYEPLTLPVSASTGPVFTDPNATVAWSGGLSPEIVTDISFKTLIGRGSGESIQLRFAGEGWVVVQPYEEVYFQQGGSSSGGGLLGALVD</sequence>
<dbReference type="PANTHER" id="PTHR38074:SF1">
    <property type="entry name" value="ALTERED INHERITANCE OF MITOCHONDRIA PROTEIN 24, MITOCHONDRIAL"/>
    <property type="match status" value="1"/>
</dbReference>
<organism evidence="1 2">
    <name type="scientific">Lysobacter brunescens</name>
    <dbReference type="NCBI Taxonomy" id="262323"/>
    <lineage>
        <taxon>Bacteria</taxon>
        <taxon>Pseudomonadati</taxon>
        <taxon>Pseudomonadota</taxon>
        <taxon>Gammaproteobacteria</taxon>
        <taxon>Lysobacterales</taxon>
        <taxon>Lysobacteraceae</taxon>
        <taxon>Lysobacter</taxon>
    </lineage>
</organism>
<keyword evidence="2" id="KW-1185">Reference proteome</keyword>
<comment type="caution">
    <text evidence="1">The sequence shown here is derived from an EMBL/GenBank/DDBJ whole genome shotgun (WGS) entry which is preliminary data.</text>
</comment>
<dbReference type="InterPro" id="IPR036983">
    <property type="entry name" value="AIM24_sf"/>
</dbReference>